<dbReference type="EMBL" id="JADNYJ010000027">
    <property type="protein sequence ID" value="KAF8904126.1"/>
    <property type="molecule type" value="Genomic_DNA"/>
</dbReference>
<feature type="domain" description="DUF427" evidence="1">
    <location>
        <begin position="2"/>
        <end position="89"/>
    </location>
</feature>
<protein>
    <submittedName>
        <fullName evidence="2">DUF427-domain-containing protein</fullName>
    </submittedName>
</protein>
<organism evidence="2 3">
    <name type="scientific">Gymnopilus junonius</name>
    <name type="common">Spectacular rustgill mushroom</name>
    <name type="synonym">Gymnopilus spectabilis subsp. junonius</name>
    <dbReference type="NCBI Taxonomy" id="109634"/>
    <lineage>
        <taxon>Eukaryota</taxon>
        <taxon>Fungi</taxon>
        <taxon>Dikarya</taxon>
        <taxon>Basidiomycota</taxon>
        <taxon>Agaricomycotina</taxon>
        <taxon>Agaricomycetes</taxon>
        <taxon>Agaricomycetidae</taxon>
        <taxon>Agaricales</taxon>
        <taxon>Agaricineae</taxon>
        <taxon>Hymenogastraceae</taxon>
        <taxon>Gymnopilus</taxon>
    </lineage>
</organism>
<evidence type="ECO:0000313" key="3">
    <source>
        <dbReference type="Proteomes" id="UP000724874"/>
    </source>
</evidence>
<dbReference type="PANTHER" id="PTHR34310:SF9">
    <property type="entry name" value="BLR5716 PROTEIN"/>
    <property type="match status" value="1"/>
</dbReference>
<sequence length="96" mass="10686">MVRVSLDGQVLAESKDTVVVEGNYYFPPSSVKKSVLSPSATSTVCSWKGNASYYDAMINGKSHKDVAWYYPATISDRAKPIENWVAFYRNKVEITA</sequence>
<proteinExistence type="predicted"/>
<accession>A0A9P5NT42</accession>
<dbReference type="InterPro" id="IPR038694">
    <property type="entry name" value="DUF427_sf"/>
</dbReference>
<gene>
    <name evidence="2" type="ORF">CPB84DRAFT_1845515</name>
</gene>
<keyword evidence="3" id="KW-1185">Reference proteome</keyword>
<dbReference type="Pfam" id="PF04248">
    <property type="entry name" value="NTP_transf_9"/>
    <property type="match status" value="1"/>
</dbReference>
<dbReference type="AlphaFoldDB" id="A0A9P5NT42"/>
<evidence type="ECO:0000259" key="1">
    <source>
        <dbReference type="Pfam" id="PF04248"/>
    </source>
</evidence>
<dbReference type="Proteomes" id="UP000724874">
    <property type="component" value="Unassembled WGS sequence"/>
</dbReference>
<reference evidence="2" key="1">
    <citation type="submission" date="2020-11" db="EMBL/GenBank/DDBJ databases">
        <authorList>
            <consortium name="DOE Joint Genome Institute"/>
            <person name="Ahrendt S."/>
            <person name="Riley R."/>
            <person name="Andreopoulos W."/>
            <person name="LaButti K."/>
            <person name="Pangilinan J."/>
            <person name="Ruiz-duenas F.J."/>
            <person name="Barrasa J.M."/>
            <person name="Sanchez-Garcia M."/>
            <person name="Camarero S."/>
            <person name="Miyauchi S."/>
            <person name="Serrano A."/>
            <person name="Linde D."/>
            <person name="Babiker R."/>
            <person name="Drula E."/>
            <person name="Ayuso-Fernandez I."/>
            <person name="Pacheco R."/>
            <person name="Padilla G."/>
            <person name="Ferreira P."/>
            <person name="Barriuso J."/>
            <person name="Kellner H."/>
            <person name="Castanera R."/>
            <person name="Alfaro M."/>
            <person name="Ramirez L."/>
            <person name="Pisabarro A.G."/>
            <person name="Kuo A."/>
            <person name="Tritt A."/>
            <person name="Lipzen A."/>
            <person name="He G."/>
            <person name="Yan M."/>
            <person name="Ng V."/>
            <person name="Cullen D."/>
            <person name="Martin F."/>
            <person name="Rosso M.-N."/>
            <person name="Henrissat B."/>
            <person name="Hibbett D."/>
            <person name="Martinez A.T."/>
            <person name="Grigoriev I.V."/>
        </authorList>
    </citation>
    <scope>NUCLEOTIDE SEQUENCE</scope>
    <source>
        <strain evidence="2">AH 44721</strain>
    </source>
</reference>
<dbReference type="OrthoDB" id="18996at2759"/>
<dbReference type="Gene3D" id="2.170.150.40">
    <property type="entry name" value="Domain of unknown function (DUF427)"/>
    <property type="match status" value="1"/>
</dbReference>
<name>A0A9P5NT42_GYMJU</name>
<evidence type="ECO:0000313" key="2">
    <source>
        <dbReference type="EMBL" id="KAF8904126.1"/>
    </source>
</evidence>
<dbReference type="InterPro" id="IPR007361">
    <property type="entry name" value="DUF427"/>
</dbReference>
<comment type="caution">
    <text evidence="2">The sequence shown here is derived from an EMBL/GenBank/DDBJ whole genome shotgun (WGS) entry which is preliminary data.</text>
</comment>
<dbReference type="PANTHER" id="PTHR34310">
    <property type="entry name" value="DUF427 DOMAIN PROTEIN (AFU_ORTHOLOGUE AFUA_3G02220)"/>
    <property type="match status" value="1"/>
</dbReference>